<organism evidence="1">
    <name type="scientific">uncultured Chloroflexia bacterium</name>
    <dbReference type="NCBI Taxonomy" id="1672391"/>
    <lineage>
        <taxon>Bacteria</taxon>
        <taxon>Bacillati</taxon>
        <taxon>Chloroflexota</taxon>
        <taxon>Chloroflexia</taxon>
        <taxon>environmental samples</taxon>
    </lineage>
</organism>
<dbReference type="AlphaFoldDB" id="A0A6J4IX15"/>
<dbReference type="EMBL" id="CADCTK010000534">
    <property type="protein sequence ID" value="CAA9260969.1"/>
    <property type="molecule type" value="Genomic_DNA"/>
</dbReference>
<name>A0A6J4IX15_9CHLR</name>
<reference evidence="1" key="1">
    <citation type="submission" date="2020-02" db="EMBL/GenBank/DDBJ databases">
        <authorList>
            <person name="Meier V. D."/>
        </authorList>
    </citation>
    <scope>NUCLEOTIDE SEQUENCE</scope>
    <source>
        <strain evidence="1">AVDCRST_MAG26</strain>
    </source>
</reference>
<protein>
    <submittedName>
        <fullName evidence="1">Uncharacterized protein</fullName>
    </submittedName>
</protein>
<proteinExistence type="predicted"/>
<gene>
    <name evidence="1" type="ORF">AVDCRST_MAG26-2330</name>
</gene>
<evidence type="ECO:0000313" key="1">
    <source>
        <dbReference type="EMBL" id="CAA9260969.1"/>
    </source>
</evidence>
<accession>A0A6J4IX15</accession>
<sequence>MTRHQASRAGYCSYLLRCWQELGLHGSGPGVWRFSLEDPQTGALRGFASFEALVAFLHAQLLDEPLAVHSAPSGNETG</sequence>